<dbReference type="SUPFAM" id="SSF56784">
    <property type="entry name" value="HAD-like"/>
    <property type="match status" value="1"/>
</dbReference>
<dbReference type="PANTHER" id="PTHR18901">
    <property type="entry name" value="2-DEOXYGLUCOSE-6-PHOSPHATE PHOSPHATASE 2"/>
    <property type="match status" value="1"/>
</dbReference>
<organism evidence="1">
    <name type="scientific">Proteinivorax tanatarense</name>
    <dbReference type="NCBI Taxonomy" id="1260629"/>
    <lineage>
        <taxon>Bacteria</taxon>
        <taxon>Bacillati</taxon>
        <taxon>Bacillota</taxon>
        <taxon>Clostridia</taxon>
        <taxon>Eubacteriales</taxon>
        <taxon>Proteinivoracaceae</taxon>
        <taxon>Proteinivorax</taxon>
    </lineage>
</organism>
<dbReference type="InterPro" id="IPR036412">
    <property type="entry name" value="HAD-like_sf"/>
</dbReference>
<dbReference type="InterPro" id="IPR023214">
    <property type="entry name" value="HAD_sf"/>
</dbReference>
<dbReference type="SFLD" id="SFLDG01135">
    <property type="entry name" value="C1.5.6:_HAD__Beta-PGM__Phospha"/>
    <property type="match status" value="1"/>
</dbReference>
<dbReference type="InterPro" id="IPR041492">
    <property type="entry name" value="HAD_2"/>
</dbReference>
<dbReference type="InterPro" id="IPR006439">
    <property type="entry name" value="HAD-SF_hydro_IA"/>
</dbReference>
<gene>
    <name evidence="1" type="ORF">PRVXT_000417</name>
</gene>
<dbReference type="SFLD" id="SFLDS00003">
    <property type="entry name" value="Haloacid_Dehalogenase"/>
    <property type="match status" value="1"/>
</dbReference>
<protein>
    <submittedName>
        <fullName evidence="1">HAD family phosphatase</fullName>
    </submittedName>
</protein>
<dbReference type="Pfam" id="PF13419">
    <property type="entry name" value="HAD_2"/>
    <property type="match status" value="1"/>
</dbReference>
<accession>A0AAU7VMZ2</accession>
<dbReference type="Gene3D" id="3.40.50.1000">
    <property type="entry name" value="HAD superfamily/HAD-like"/>
    <property type="match status" value="1"/>
</dbReference>
<dbReference type="EMBL" id="CP158367">
    <property type="protein sequence ID" value="XBX75302.1"/>
    <property type="molecule type" value="Genomic_DNA"/>
</dbReference>
<dbReference type="NCBIfam" id="TIGR01549">
    <property type="entry name" value="HAD-SF-IA-v1"/>
    <property type="match status" value="1"/>
</dbReference>
<sequence>MYNTVIFDMDGVLIDSEPIFREVEDEMLRELGIEFTDEDFDYYVGRPGQEFWKEIIEKYDLKNLTVEEVFKDNVNRYIRRLKERENITLINGVEYWIKRMKEDSKNIIIASSSPQIIIDVVLDKFSIKKHFPKVIAGDSVEKGKPNPEIFLKAASVFDTPPDRCLVIEDSANGIKAAKAAGMYCVAYRNENSGVQNYGAADYSISEFSKKEYDNIFK</sequence>
<name>A0AAU7VMZ2_9FIRM</name>
<dbReference type="SFLD" id="SFLDG01129">
    <property type="entry name" value="C1.5:_HAD__Beta-PGM__Phosphata"/>
    <property type="match status" value="1"/>
</dbReference>
<dbReference type="PANTHER" id="PTHR18901:SF38">
    <property type="entry name" value="PSEUDOURIDINE-5'-PHOSPHATASE"/>
    <property type="match status" value="1"/>
</dbReference>
<dbReference type="InterPro" id="IPR023198">
    <property type="entry name" value="PGP-like_dom2"/>
</dbReference>
<reference evidence="1" key="2">
    <citation type="submission" date="2024-06" db="EMBL/GenBank/DDBJ databases">
        <authorList>
            <person name="Petrova K.O."/>
            <person name="Toshchakov S.V."/>
            <person name="Boltjanskaja Y.V."/>
            <person name="Kevbrin V."/>
        </authorList>
    </citation>
    <scope>NUCLEOTIDE SEQUENCE</scope>
    <source>
        <strain evidence="1">Z-910T</strain>
    </source>
</reference>
<dbReference type="NCBIfam" id="TIGR01509">
    <property type="entry name" value="HAD-SF-IA-v3"/>
    <property type="match status" value="1"/>
</dbReference>
<proteinExistence type="predicted"/>
<dbReference type="RefSeq" id="WP_350344047.1">
    <property type="nucleotide sequence ID" value="NZ_CP158367.1"/>
</dbReference>
<evidence type="ECO:0000313" key="1">
    <source>
        <dbReference type="EMBL" id="XBX75302.1"/>
    </source>
</evidence>
<reference evidence="1" key="1">
    <citation type="journal article" date="2013" name="Extremophiles">
        <title>Proteinivorax tanatarense gen. nov., sp. nov., an anaerobic, haloalkaliphilic, proteolytic bacterium isolated from a decaying algal bloom, and proposal of Proteinivoraceae fam. nov.</title>
        <authorList>
            <person name="Kevbrin V."/>
            <person name="Boltyanskaya Y."/>
            <person name="Zhilina T."/>
            <person name="Kolganova T."/>
            <person name="Lavrentjeva E."/>
            <person name="Kuznetsov B."/>
        </authorList>
    </citation>
    <scope>NUCLEOTIDE SEQUENCE</scope>
    <source>
        <strain evidence="1">Z-910T</strain>
    </source>
</reference>
<dbReference type="AlphaFoldDB" id="A0AAU7VMZ2"/>
<dbReference type="Gene3D" id="1.10.150.240">
    <property type="entry name" value="Putative phosphatase, domain 2"/>
    <property type="match status" value="1"/>
</dbReference>